<sequence>MSPLKKVLLENPPRAAKVKSLADIYAAEDARKSPSTLNIKSEPLEFEEVSSSFTSEERNLNIGGWSTCEISLKDLRARCKTTKKRKADAELKEADDLDEPLIILKKKRSKSSCAATSKSIVTNAISESLTVQGSEGLDEVHPQLFQEILLVQADCNTASSSNDVTSCGAGVLGSTYHVKTEPQDEIDMTNDSFYSDNESVLEVEPIGSAPSKVDFVAKFDSSCDPSSSLTWLASENIQSHEKVVCSFNKACDDIVESEENLYIPENCEDNLPQSEIMDAEIGESNFPQSKIVEVQDGTSAVAITENMPGCKDLFFSCTVSDVDLYSPGDRQNNLHKSEVMEVGSHASPVTLISPDGKGTFSSNEACNKIEEHVENIYSPTGNQNSFEESEYALVEASKSQVVVTDGATVEALVNTQTDNANNDDYRFLCEEEPNFLDTTNLRSSEGQLESIVYSAMTSSKCFYKKEDDTSTSVNCVLNSPTENSETYSDYGNGVVTKFGEVFEGSNQVECTNIFEMEPSRVPQLCNNLGKEQSSVINDERAKLEKELKGDTGTTTEHAPIKLLSNRTIISPTSQEKLCQALTDIDLHEGTQRSKCKKRILFENCTRMKKCSIITQTTGKVLQKSDGAIQKGNLKSKGAACPTDPFVKMDTEKAIEFSRRQMHDFENVTTKLLKSMKFMKSVLDESLAVQSPWVSEFSAEEIKAASENASRLERTTKKWLTLMSKDCNRFCKILKSAGNGALSPPTCKNGDQNRKKIVFADEAGGVLCHIKVFTETSSPPTAAETEKSDQ</sequence>
<reference evidence="1" key="1">
    <citation type="submission" date="2022-08" db="EMBL/GenBank/DDBJ databases">
        <authorList>
            <person name="Marques A."/>
        </authorList>
    </citation>
    <scope>NUCLEOTIDE SEQUENCE</scope>
    <source>
        <strain evidence="1">RhyPub2mFocal</strain>
        <tissue evidence="1">Leaves</tissue>
    </source>
</reference>
<accession>A0AAV8FIH9</accession>
<gene>
    <name evidence="1" type="ORF">LUZ62_042661</name>
</gene>
<dbReference type="AlphaFoldDB" id="A0AAV8FIH9"/>
<evidence type="ECO:0000313" key="1">
    <source>
        <dbReference type="EMBL" id="KAJ4791415.1"/>
    </source>
</evidence>
<name>A0AAV8FIH9_9POAL</name>
<proteinExistence type="predicted"/>
<evidence type="ECO:0000313" key="2">
    <source>
        <dbReference type="Proteomes" id="UP001140206"/>
    </source>
</evidence>
<organism evidence="1 2">
    <name type="scientific">Rhynchospora pubera</name>
    <dbReference type="NCBI Taxonomy" id="906938"/>
    <lineage>
        <taxon>Eukaryota</taxon>
        <taxon>Viridiplantae</taxon>
        <taxon>Streptophyta</taxon>
        <taxon>Embryophyta</taxon>
        <taxon>Tracheophyta</taxon>
        <taxon>Spermatophyta</taxon>
        <taxon>Magnoliopsida</taxon>
        <taxon>Liliopsida</taxon>
        <taxon>Poales</taxon>
        <taxon>Cyperaceae</taxon>
        <taxon>Cyperoideae</taxon>
        <taxon>Rhynchosporeae</taxon>
        <taxon>Rhynchospora</taxon>
    </lineage>
</organism>
<dbReference type="EMBL" id="JAMFTS010000002">
    <property type="protein sequence ID" value="KAJ4791415.1"/>
    <property type="molecule type" value="Genomic_DNA"/>
</dbReference>
<comment type="caution">
    <text evidence="1">The sequence shown here is derived from an EMBL/GenBank/DDBJ whole genome shotgun (WGS) entry which is preliminary data.</text>
</comment>
<dbReference type="Proteomes" id="UP001140206">
    <property type="component" value="Chromosome 2"/>
</dbReference>
<dbReference type="PANTHER" id="PTHR34461:SF2">
    <property type="entry name" value="EXPRESSED PROTEIN"/>
    <property type="match status" value="1"/>
</dbReference>
<dbReference type="PANTHER" id="PTHR34461">
    <property type="entry name" value="EXPRESSED PROTEIN"/>
    <property type="match status" value="1"/>
</dbReference>
<protein>
    <submittedName>
        <fullName evidence="1">Uncharacterized protein</fullName>
    </submittedName>
</protein>
<keyword evidence="2" id="KW-1185">Reference proteome</keyword>